<evidence type="ECO:0000313" key="5">
    <source>
        <dbReference type="Proteomes" id="UP000232609"/>
    </source>
</evidence>
<evidence type="ECO:0000313" key="4">
    <source>
        <dbReference type="Proteomes" id="UP000232491"/>
    </source>
</evidence>
<reference evidence="4 5" key="1">
    <citation type="submission" date="2017-05" db="EMBL/GenBank/DDBJ databases">
        <title>Comparative genomics and methylome analysis of the gut commensal Bifidobacterium breve.</title>
        <authorList>
            <person name="Bottacini F."/>
            <person name="Morrissey R."/>
            <person name="Roberts R.J."/>
            <person name="James K."/>
            <person name="van Breen J."/>
            <person name="Egan M."/>
            <person name="Lambert J."/>
            <person name="van Limpt K."/>
            <person name="Stanton C."/>
            <person name="Knol J."/>
            <person name="O' Connell Motherway M."/>
            <person name="van Sinderen D."/>
        </authorList>
    </citation>
    <scope>NUCLEOTIDE SEQUENCE [LARGE SCALE GENOMIC DNA]</scope>
    <source>
        <strain evidence="2 4">215W447a</strain>
        <strain evidence="1 5">NRBB51</strain>
    </source>
</reference>
<dbReference type="AlphaFoldDB" id="A0A2K9B8P2"/>
<dbReference type="Proteomes" id="UP000232491">
    <property type="component" value="Chromosome"/>
</dbReference>
<evidence type="ECO:0000313" key="1">
    <source>
        <dbReference type="EMBL" id="AUD80897.1"/>
    </source>
</evidence>
<dbReference type="EMBL" id="CABWKB010000017">
    <property type="protein sequence ID" value="VWQ23869.1"/>
    <property type="molecule type" value="Genomic_DNA"/>
</dbReference>
<dbReference type="Proteomes" id="UP000494173">
    <property type="component" value="Unassembled WGS sequence"/>
</dbReference>
<organism evidence="2 4">
    <name type="scientific">Bifidobacterium breve</name>
    <dbReference type="NCBI Taxonomy" id="1685"/>
    <lineage>
        <taxon>Bacteria</taxon>
        <taxon>Bacillati</taxon>
        <taxon>Actinomycetota</taxon>
        <taxon>Actinomycetes</taxon>
        <taxon>Bifidobacteriales</taxon>
        <taxon>Bifidobacteriaceae</taxon>
        <taxon>Bifidobacterium</taxon>
    </lineage>
</organism>
<proteinExistence type="predicted"/>
<name>A0A2K9B8P2_BIFBR</name>
<dbReference type="EMBL" id="CP021558">
    <property type="protein sequence ID" value="AUE02853.1"/>
    <property type="molecule type" value="Genomic_DNA"/>
</dbReference>
<evidence type="ECO:0000313" key="3">
    <source>
        <dbReference type="EMBL" id="VWQ23869.1"/>
    </source>
</evidence>
<evidence type="ECO:0000313" key="2">
    <source>
        <dbReference type="EMBL" id="AUE02853.1"/>
    </source>
</evidence>
<accession>A0A2K9B8P2</accession>
<reference evidence="3 6" key="2">
    <citation type="submission" date="2019-10" db="EMBL/GenBank/DDBJ databases">
        <authorList>
            <consortium name="Melissa Lawson"/>
            <person name="O'neill I."/>
        </authorList>
    </citation>
    <scope>NUCLEOTIDE SEQUENCE [LARGE SCALE GENOMIC DNA]</scope>
    <source>
        <strain evidence="3">LH_24</strain>
    </source>
</reference>
<sequence>MTREYEGIDLNLGFINLTTASDKLAANELGWSVGMPLGGA</sequence>
<dbReference type="Proteomes" id="UP000232609">
    <property type="component" value="Chromosome"/>
</dbReference>
<evidence type="ECO:0000313" key="6">
    <source>
        <dbReference type="Proteomes" id="UP000494173"/>
    </source>
</evidence>
<dbReference type="EMBL" id="CP021392">
    <property type="protein sequence ID" value="AUD80897.1"/>
    <property type="molecule type" value="Genomic_DNA"/>
</dbReference>
<protein>
    <submittedName>
        <fullName evidence="2">Macrolide-efflux protein MSF member</fullName>
    </submittedName>
</protein>
<gene>
    <name evidence="2" type="ORF">BB215W447A_0831</name>
    <name evidence="3" type="ORF">BIFLH24_01676</name>
    <name evidence="1" type="ORF">NRBB51_0801</name>
</gene>